<name>A0A392RAD0_9FABA</name>
<comment type="caution">
    <text evidence="1">The sequence shown here is derived from an EMBL/GenBank/DDBJ whole genome shotgun (WGS) entry which is preliminary data.</text>
</comment>
<accession>A0A392RAD0</accession>
<reference evidence="1 2" key="1">
    <citation type="journal article" date="2018" name="Front. Plant Sci.">
        <title>Red Clover (Trifolium pratense) and Zigzag Clover (T. medium) - A Picture of Genomic Similarities and Differences.</title>
        <authorList>
            <person name="Dluhosova J."/>
            <person name="Istvanek J."/>
            <person name="Nedelnik J."/>
            <person name="Repkova J."/>
        </authorList>
    </citation>
    <scope>NUCLEOTIDE SEQUENCE [LARGE SCALE GENOMIC DNA]</scope>
    <source>
        <strain evidence="2">cv. 10/8</strain>
        <tissue evidence="1">Leaf</tissue>
    </source>
</reference>
<evidence type="ECO:0000313" key="2">
    <source>
        <dbReference type="Proteomes" id="UP000265520"/>
    </source>
</evidence>
<organism evidence="1 2">
    <name type="scientific">Trifolium medium</name>
    <dbReference type="NCBI Taxonomy" id="97028"/>
    <lineage>
        <taxon>Eukaryota</taxon>
        <taxon>Viridiplantae</taxon>
        <taxon>Streptophyta</taxon>
        <taxon>Embryophyta</taxon>
        <taxon>Tracheophyta</taxon>
        <taxon>Spermatophyta</taxon>
        <taxon>Magnoliopsida</taxon>
        <taxon>eudicotyledons</taxon>
        <taxon>Gunneridae</taxon>
        <taxon>Pentapetalae</taxon>
        <taxon>rosids</taxon>
        <taxon>fabids</taxon>
        <taxon>Fabales</taxon>
        <taxon>Fabaceae</taxon>
        <taxon>Papilionoideae</taxon>
        <taxon>50 kb inversion clade</taxon>
        <taxon>NPAAA clade</taxon>
        <taxon>Hologalegina</taxon>
        <taxon>IRL clade</taxon>
        <taxon>Trifolieae</taxon>
        <taxon>Trifolium</taxon>
    </lineage>
</organism>
<protein>
    <submittedName>
        <fullName evidence="1">Uncharacterized protein</fullName>
    </submittedName>
</protein>
<sequence length="98" mass="11551">MGRWVSNDWSWDLKWRRQLFVWEEELLDNLFRLTVAVNFTLNPDSWLCSIGVEGIYTVKEGYNFLASNFLPPSTLNPLECRLLNSVWFSYAPAKTIIF</sequence>
<evidence type="ECO:0000313" key="1">
    <source>
        <dbReference type="EMBL" id="MCI32806.1"/>
    </source>
</evidence>
<dbReference type="EMBL" id="LXQA010198880">
    <property type="protein sequence ID" value="MCI32806.1"/>
    <property type="molecule type" value="Genomic_DNA"/>
</dbReference>
<proteinExistence type="predicted"/>
<dbReference type="AlphaFoldDB" id="A0A392RAD0"/>
<keyword evidence="2" id="KW-1185">Reference proteome</keyword>
<dbReference type="Proteomes" id="UP000265520">
    <property type="component" value="Unassembled WGS sequence"/>
</dbReference>